<organism evidence="1 2">
    <name type="scientific">Noviherbaspirillum saxi</name>
    <dbReference type="NCBI Taxonomy" id="2320863"/>
    <lineage>
        <taxon>Bacteria</taxon>
        <taxon>Pseudomonadati</taxon>
        <taxon>Pseudomonadota</taxon>
        <taxon>Betaproteobacteria</taxon>
        <taxon>Burkholderiales</taxon>
        <taxon>Oxalobacteraceae</taxon>
        <taxon>Noviherbaspirillum</taxon>
    </lineage>
</organism>
<proteinExistence type="predicted"/>
<evidence type="ECO:0000313" key="2">
    <source>
        <dbReference type="Proteomes" id="UP000265955"/>
    </source>
</evidence>
<gene>
    <name evidence="1" type="ORF">D3871_08885</name>
</gene>
<dbReference type="EMBL" id="QYUO01000001">
    <property type="protein sequence ID" value="RJF98609.1"/>
    <property type="molecule type" value="Genomic_DNA"/>
</dbReference>
<dbReference type="InterPro" id="IPR015421">
    <property type="entry name" value="PyrdxlP-dep_Trfase_major"/>
</dbReference>
<dbReference type="OrthoDB" id="8556864at2"/>
<dbReference type="RefSeq" id="WP_119768558.1">
    <property type="nucleotide sequence ID" value="NZ_QYUO01000001.1"/>
</dbReference>
<dbReference type="AlphaFoldDB" id="A0A3A3GCJ9"/>
<dbReference type="SUPFAM" id="SSF53383">
    <property type="entry name" value="PLP-dependent transferases"/>
    <property type="match status" value="1"/>
</dbReference>
<accession>A0A3A3GCJ9</accession>
<dbReference type="InterPro" id="IPR015424">
    <property type="entry name" value="PyrdxlP-dep_Trfase"/>
</dbReference>
<comment type="caution">
    <text evidence="1">The sequence shown here is derived from an EMBL/GenBank/DDBJ whole genome shotgun (WGS) entry which is preliminary data.</text>
</comment>
<dbReference type="Proteomes" id="UP000265955">
    <property type="component" value="Unassembled WGS sequence"/>
</dbReference>
<evidence type="ECO:0000313" key="1">
    <source>
        <dbReference type="EMBL" id="RJF98609.1"/>
    </source>
</evidence>
<name>A0A3A3GCJ9_9BURK</name>
<keyword evidence="2" id="KW-1185">Reference proteome</keyword>
<protein>
    <submittedName>
        <fullName evidence="1">Uncharacterized protein</fullName>
    </submittedName>
</protein>
<reference evidence="2" key="1">
    <citation type="submission" date="2018-09" db="EMBL/GenBank/DDBJ databases">
        <authorList>
            <person name="Zhu H."/>
        </authorList>
    </citation>
    <scope>NUCLEOTIDE SEQUENCE [LARGE SCALE GENOMIC DNA]</scope>
    <source>
        <strain evidence="2">K1R23-30</strain>
    </source>
</reference>
<dbReference type="Gene3D" id="3.40.640.10">
    <property type="entry name" value="Type I PLP-dependent aspartate aminotransferase-like (Major domain)"/>
    <property type="match status" value="1"/>
</dbReference>
<sequence length="518" mass="54684">MKLADPASPCTFADASLPPVSQLLASGGDARIAIGPGGANRYGCRPAPDSRLLAFGSSTASTISEAGFIAASALRKKLQADHALAPATVYARELERIRSELGGLCGFGTGLEPDMIFAASGTDLHLIAASLALRDRTQPLDVIIAGVEETGRGVPMAVTGHHFSSSSALGQQVVEGTSCLDAPIQLHTVPVRNADGTPRNAAEIDCEIENLARQAITLYHRVLLVVVDVSKTGLVAPSPSCAIALRNAFPESIDLMVDACQFRISSATLQNYLGNGFMVALTASKFLTGPTFAGVLMVPDGVASGIRRQLPSEGISNYSSRADWPVDWYGADRLNSTANYGQLLRWEAGLAELRRFAAVPEARVTAILESFSNAVIARLQGDPRFEPLAVPALDRGHVASSGWDCKQTIFPFLLYAAEKCGRRPLSCEEVALVYQRIGQARDKAFANGNERPGCEIGQPVAVGMRDGTEVSVLRICMSARLVADAGLAGNEEAVINNAMRVLDEVAALISCQLGHASS</sequence>